<dbReference type="InterPro" id="IPR027417">
    <property type="entry name" value="P-loop_NTPase"/>
</dbReference>
<dbReference type="PANTHER" id="PTHR37816">
    <property type="entry name" value="YALI0E33011P"/>
    <property type="match status" value="1"/>
</dbReference>
<proteinExistence type="predicted"/>
<dbReference type="Proteomes" id="UP001320702">
    <property type="component" value="Unassembled WGS sequence"/>
</dbReference>
<dbReference type="PANTHER" id="PTHR37816:SF1">
    <property type="entry name" value="TOXIN"/>
    <property type="match status" value="1"/>
</dbReference>
<dbReference type="RefSeq" id="WP_260276030.1">
    <property type="nucleotide sequence ID" value="NZ_JANAVZ010000002.1"/>
</dbReference>
<dbReference type="Gene3D" id="3.40.50.300">
    <property type="entry name" value="P-loop containing nucleotide triphosphate hydrolases"/>
    <property type="match status" value="1"/>
</dbReference>
<evidence type="ECO:0000313" key="1">
    <source>
        <dbReference type="EMBL" id="MCT4332153.1"/>
    </source>
</evidence>
<evidence type="ECO:0000313" key="2">
    <source>
        <dbReference type="Proteomes" id="UP001320702"/>
    </source>
</evidence>
<organism evidence="1 2">
    <name type="scientific">Paracoccus maritimus</name>
    <dbReference type="NCBI Taxonomy" id="2933292"/>
    <lineage>
        <taxon>Bacteria</taxon>
        <taxon>Pseudomonadati</taxon>
        <taxon>Pseudomonadota</taxon>
        <taxon>Alphaproteobacteria</taxon>
        <taxon>Rhodobacterales</taxon>
        <taxon>Paracoccaceae</taxon>
        <taxon>Paracoccus</taxon>
    </lineage>
</organism>
<dbReference type="EMBL" id="JANAVZ010000002">
    <property type="protein sequence ID" value="MCT4332153.1"/>
    <property type="molecule type" value="Genomic_DNA"/>
</dbReference>
<dbReference type="SUPFAM" id="SSF52540">
    <property type="entry name" value="P-loop containing nucleoside triphosphate hydrolases"/>
    <property type="match status" value="1"/>
</dbReference>
<protein>
    <submittedName>
        <fullName evidence="1">AAA family ATPase</fullName>
    </submittedName>
</protein>
<reference evidence="1 2" key="1">
    <citation type="submission" date="2022-04" db="EMBL/GenBank/DDBJ databases">
        <title>Paracoccus sp. YLB-12 draft genome sequence.</title>
        <authorList>
            <person name="Yu L."/>
        </authorList>
    </citation>
    <scope>NUCLEOTIDE SEQUENCE [LARGE SCALE GENOMIC DNA]</scope>
    <source>
        <strain evidence="1 2">YLB-12</strain>
    </source>
</reference>
<gene>
    <name evidence="1" type="ORF">MU516_04625</name>
</gene>
<comment type="caution">
    <text evidence="1">The sequence shown here is derived from an EMBL/GenBank/DDBJ whole genome shotgun (WGS) entry which is preliminary data.</text>
</comment>
<name>A0ABT2K6M3_9RHOB</name>
<keyword evidence="2" id="KW-1185">Reference proteome</keyword>
<dbReference type="InterPro" id="IPR052922">
    <property type="entry name" value="Cytidylate_Kinase-2"/>
</dbReference>
<sequence>MARSIQRIMIVGGPGSGKSWMSQRLAAVSGLPVWHMDHIHWLPGWVERDRLEKDMLTREVHARDAWIFEGGHSRTYRERAARAQLLVWLDLPVGLRIRRVLWRAILHHGKVRPGMAAGCPEAFGRQTVDFLRFIWRTRETGRQAVQRVLDAAPAHLQVAHLRGAAELRGFLSTARPAMPGPGLILSSDLRDDRGKP</sequence>
<accession>A0ABT2K6M3</accession>